<dbReference type="GeneID" id="30853877"/>
<dbReference type="KEGG" id="vg:30853877"/>
<protein>
    <submittedName>
        <fullName evidence="3">Uncharacterized protein</fullName>
    </submittedName>
</protein>
<keyword evidence="1" id="KW-0175">Coiled coil</keyword>
<sequence length="137" mass="14837">MASQHDTLSIHANQESLLQGPDVSSEEASTPPAPRKRINIRKASSQPSPHKRPKLGVTLESLSQQVKIGFNKLENQINSILTLLQTYESRVTELERKLASMGVNAGTTGPTLAKQHAVAPVTAPLLLPSTPVDWDNL</sequence>
<organism evidence="3">
    <name type="scientific">Wenling crustacean virus 12</name>
    <dbReference type="NCBI Taxonomy" id="1923481"/>
    <lineage>
        <taxon>Viruses</taxon>
        <taxon>Riboviria</taxon>
        <taxon>Orthornavirae</taxon>
        <taxon>Negarnaviricota</taxon>
        <taxon>Haploviricotina</taxon>
        <taxon>Monjiviricetes</taxon>
        <taxon>Mononegavirales</taxon>
        <taxon>Nyamiviridae</taxon>
        <taxon>Crustavirus</taxon>
        <taxon>Crustavirus wenlingense</taxon>
    </lineage>
</organism>
<evidence type="ECO:0000313" key="4">
    <source>
        <dbReference type="Proteomes" id="UP000201238"/>
    </source>
</evidence>
<reference evidence="3" key="1">
    <citation type="journal article" date="2016" name="Nature">
        <title>Redefining the invertebrate RNA virosphere.</title>
        <authorList>
            <person name="Shi M."/>
            <person name="Lin X.D."/>
            <person name="Tian J.H."/>
            <person name="Chen L.J."/>
            <person name="Chen X."/>
            <person name="Li C.X."/>
            <person name="Qin X.C."/>
            <person name="Li J."/>
            <person name="Cao J.P."/>
            <person name="Eden J.S."/>
            <person name="Buchmann J."/>
            <person name="Wang W."/>
            <person name="Xu J."/>
            <person name="Holmes E.C."/>
            <person name="Zhang Y.Z."/>
        </authorList>
    </citation>
    <scope>NUCLEOTIDE SEQUENCE [LARGE SCALE GENOMIC DNA]</scope>
    <source>
        <strain evidence="3">WLJQ47777</strain>
    </source>
</reference>
<dbReference type="RefSeq" id="YP_009336617.1">
    <property type="nucleotide sequence ID" value="NC_032793.1"/>
</dbReference>
<feature type="coiled-coil region" evidence="1">
    <location>
        <begin position="70"/>
        <end position="104"/>
    </location>
</feature>
<proteinExistence type="predicted"/>
<feature type="region of interest" description="Disordered" evidence="2">
    <location>
        <begin position="1"/>
        <end position="54"/>
    </location>
</feature>
<dbReference type="Proteomes" id="UP000201238">
    <property type="component" value="Segment"/>
</dbReference>
<keyword evidence="4" id="KW-1185">Reference proteome</keyword>
<evidence type="ECO:0000256" key="1">
    <source>
        <dbReference type="SAM" id="Coils"/>
    </source>
</evidence>
<feature type="compositionally biased region" description="Polar residues" evidence="2">
    <location>
        <begin position="1"/>
        <end position="17"/>
    </location>
</feature>
<evidence type="ECO:0000313" key="3">
    <source>
        <dbReference type="EMBL" id="APG78839.1"/>
    </source>
</evidence>
<accession>A0A1L3KNC6</accession>
<name>A0A1L3KNC6_9MONO</name>
<dbReference type="EMBL" id="KX884457">
    <property type="protein sequence ID" value="APG78839.1"/>
    <property type="molecule type" value="Genomic_RNA"/>
</dbReference>
<evidence type="ECO:0000256" key="2">
    <source>
        <dbReference type="SAM" id="MobiDB-lite"/>
    </source>
</evidence>